<evidence type="ECO:0000313" key="2">
    <source>
        <dbReference type="EMBL" id="KAK0612110.1"/>
    </source>
</evidence>
<organism evidence="2 3">
    <name type="scientific">Immersiella caudata</name>
    <dbReference type="NCBI Taxonomy" id="314043"/>
    <lineage>
        <taxon>Eukaryota</taxon>
        <taxon>Fungi</taxon>
        <taxon>Dikarya</taxon>
        <taxon>Ascomycota</taxon>
        <taxon>Pezizomycotina</taxon>
        <taxon>Sordariomycetes</taxon>
        <taxon>Sordariomycetidae</taxon>
        <taxon>Sordariales</taxon>
        <taxon>Lasiosphaeriaceae</taxon>
        <taxon>Immersiella</taxon>
    </lineage>
</organism>
<comment type="caution">
    <text evidence="2">The sequence shown here is derived from an EMBL/GenBank/DDBJ whole genome shotgun (WGS) entry which is preliminary data.</text>
</comment>
<feature type="transmembrane region" description="Helical" evidence="1">
    <location>
        <begin position="36"/>
        <end position="58"/>
    </location>
</feature>
<proteinExistence type="predicted"/>
<keyword evidence="1" id="KW-0472">Membrane</keyword>
<keyword evidence="1" id="KW-0812">Transmembrane</keyword>
<keyword evidence="3" id="KW-1185">Reference proteome</keyword>
<reference evidence="2" key="1">
    <citation type="submission" date="2023-06" db="EMBL/GenBank/DDBJ databases">
        <title>Genome-scale phylogeny and comparative genomics of the fungal order Sordariales.</title>
        <authorList>
            <consortium name="Lawrence Berkeley National Laboratory"/>
            <person name="Hensen N."/>
            <person name="Bonometti L."/>
            <person name="Westerberg I."/>
            <person name="Brannstrom I.O."/>
            <person name="Guillou S."/>
            <person name="Cros-Aarteil S."/>
            <person name="Calhoun S."/>
            <person name="Haridas S."/>
            <person name="Kuo A."/>
            <person name="Mondo S."/>
            <person name="Pangilinan J."/>
            <person name="Riley R."/>
            <person name="Labutti K."/>
            <person name="Andreopoulos B."/>
            <person name="Lipzen A."/>
            <person name="Chen C."/>
            <person name="Yanf M."/>
            <person name="Daum C."/>
            <person name="Ng V."/>
            <person name="Clum A."/>
            <person name="Steindorff A."/>
            <person name="Ohm R."/>
            <person name="Martin F."/>
            <person name="Silar P."/>
            <person name="Natvig D."/>
            <person name="Lalanne C."/>
            <person name="Gautier V."/>
            <person name="Ament-Velasquez S.L."/>
            <person name="Kruys A."/>
            <person name="Hutchinson M.I."/>
            <person name="Powell A.J."/>
            <person name="Barry K."/>
            <person name="Miller A.N."/>
            <person name="Grigoriev I.V."/>
            <person name="Debuchy R."/>
            <person name="Gladieux P."/>
            <person name="Thoren M.H."/>
            <person name="Johannesson H."/>
        </authorList>
    </citation>
    <scope>NUCLEOTIDE SEQUENCE</scope>
    <source>
        <strain evidence="2">CBS 606.72</strain>
    </source>
</reference>
<gene>
    <name evidence="2" type="ORF">B0T14DRAFT_341185</name>
</gene>
<sequence length="144" mass="16250">MTLLTMGLRECIHLHIPRDSSDTPGLRRDRMSPLEVLWTLWLRCIVFLYASVCPFLLIMGPWGLSARRQLRVQHEIHRGPVPVPKSRMTGIFAAEVILVVFSAVVATIMACLVVDAMNRLVEFSRGEKPLDLEKSGVRRSATRA</sequence>
<evidence type="ECO:0000256" key="1">
    <source>
        <dbReference type="SAM" id="Phobius"/>
    </source>
</evidence>
<dbReference type="EMBL" id="JAULSU010000007">
    <property type="protein sequence ID" value="KAK0612110.1"/>
    <property type="molecule type" value="Genomic_DNA"/>
</dbReference>
<accession>A0AA39U5D4</accession>
<dbReference type="AlphaFoldDB" id="A0AA39U5D4"/>
<feature type="transmembrane region" description="Helical" evidence="1">
    <location>
        <begin position="91"/>
        <end position="114"/>
    </location>
</feature>
<name>A0AA39U5D4_9PEZI</name>
<keyword evidence="1" id="KW-1133">Transmembrane helix</keyword>
<protein>
    <submittedName>
        <fullName evidence="2">Uncharacterized protein</fullName>
    </submittedName>
</protein>
<dbReference type="Proteomes" id="UP001175000">
    <property type="component" value="Unassembled WGS sequence"/>
</dbReference>
<evidence type="ECO:0000313" key="3">
    <source>
        <dbReference type="Proteomes" id="UP001175000"/>
    </source>
</evidence>